<keyword evidence="5" id="KW-1185">Reference proteome</keyword>
<comment type="caution">
    <text evidence="4">The sequence shown here is derived from an EMBL/GenBank/DDBJ whole genome shotgun (WGS) entry which is preliminary data.</text>
</comment>
<protein>
    <recommendedName>
        <fullName evidence="6">Type VI secretion protein VasK</fullName>
    </recommendedName>
</protein>
<evidence type="ECO:0008006" key="6">
    <source>
        <dbReference type="Google" id="ProtNLM"/>
    </source>
</evidence>
<dbReference type="AlphaFoldDB" id="A0A8K0V5B4"/>
<proteinExistence type="predicted"/>
<dbReference type="PANTHER" id="PTHR36153:SF1">
    <property type="entry name" value="TYPE VI SECRETION SYSTEM COMPONENT TSSM1"/>
    <property type="match status" value="1"/>
</dbReference>
<dbReference type="InterPro" id="IPR009612">
    <property type="entry name" value="IcmF-rel"/>
</dbReference>
<reference evidence="4" key="1">
    <citation type="submission" date="2021-01" db="EMBL/GenBank/DDBJ databases">
        <title>Intestinitalea alba gen. nov., sp. nov., a novel genus of the family Enterobacteriaceae, isolated from the gut of the plastic-eating mealworm Tenebrio molitor L.</title>
        <authorList>
            <person name="Yang Y."/>
        </authorList>
    </citation>
    <scope>NUCLEOTIDE SEQUENCE</scope>
    <source>
        <strain evidence="4">BIT-L3</strain>
    </source>
</reference>
<dbReference type="Pfam" id="PF21070">
    <property type="entry name" value="IcmF_helical"/>
    <property type="match status" value="1"/>
</dbReference>
<feature type="domain" description="Type VI secretion system component TssM1 helical" evidence="3">
    <location>
        <begin position="702"/>
        <end position="801"/>
    </location>
</feature>
<accession>A0A8K0V5B4</accession>
<dbReference type="PANTHER" id="PTHR36153">
    <property type="entry name" value="INNER MEMBRANE PROTEIN-RELATED"/>
    <property type="match status" value="1"/>
</dbReference>
<evidence type="ECO:0000259" key="2">
    <source>
        <dbReference type="Pfam" id="PF06761"/>
    </source>
</evidence>
<feature type="non-terminal residue" evidence="4">
    <location>
        <position position="1"/>
    </location>
</feature>
<dbReference type="EMBL" id="JAEPBH010000094">
    <property type="protein sequence ID" value="MBK4717086.1"/>
    <property type="molecule type" value="Genomic_DNA"/>
</dbReference>
<feature type="domain" description="Type VI secretion system IcmF C-terminal" evidence="1">
    <location>
        <begin position="806"/>
        <end position="901"/>
    </location>
</feature>
<dbReference type="Pfam" id="PF06761">
    <property type="entry name" value="IcmF-related"/>
    <property type="match status" value="1"/>
</dbReference>
<dbReference type="Pfam" id="PF06744">
    <property type="entry name" value="IcmF_C"/>
    <property type="match status" value="1"/>
</dbReference>
<evidence type="ECO:0000313" key="4">
    <source>
        <dbReference type="EMBL" id="MBK4717086.1"/>
    </source>
</evidence>
<dbReference type="InterPro" id="IPR048677">
    <property type="entry name" value="TssM1_hel"/>
</dbReference>
<name>A0A8K0V5B4_9ENTR</name>
<dbReference type="InterPro" id="IPR053156">
    <property type="entry name" value="T6SS_TssM-like"/>
</dbReference>
<evidence type="ECO:0000259" key="1">
    <source>
        <dbReference type="Pfam" id="PF06744"/>
    </source>
</evidence>
<evidence type="ECO:0000259" key="3">
    <source>
        <dbReference type="Pfam" id="PF21070"/>
    </source>
</evidence>
<dbReference type="Proteomes" id="UP000659047">
    <property type="component" value="Unassembled WGS sequence"/>
</dbReference>
<evidence type="ECO:0000313" key="5">
    <source>
        <dbReference type="Proteomes" id="UP000659047"/>
    </source>
</evidence>
<dbReference type="RefSeq" id="WP_238715383.1">
    <property type="nucleotide sequence ID" value="NZ_JAEPBH010000094.1"/>
</dbReference>
<dbReference type="InterPro" id="IPR010623">
    <property type="entry name" value="IcmF_C"/>
</dbReference>
<feature type="non-terminal residue" evidence="4">
    <location>
        <position position="903"/>
    </location>
</feature>
<organism evidence="4 5">
    <name type="scientific">Tenebrionibacter intestinalis</name>
    <dbReference type="NCBI Taxonomy" id="2799638"/>
    <lineage>
        <taxon>Bacteria</taxon>
        <taxon>Pseudomonadati</taxon>
        <taxon>Pseudomonadota</taxon>
        <taxon>Gammaproteobacteria</taxon>
        <taxon>Enterobacterales</taxon>
        <taxon>Enterobacteriaceae</taxon>
        <taxon>Tenebrionibacter/Tenebrionicola group</taxon>
        <taxon>Tenebrionibacter</taxon>
    </lineage>
</organism>
<gene>
    <name evidence="4" type="ORF">JJB97_17590</name>
</gene>
<sequence length="903" mass="99076">LRQQDGWRWKRRRPWLLVTGSPSLVEQMAPGLTTQGWLCCNDAVLLWGGNITEAGSGQDLPAIRRLRGRRPVDALVHMADDTAADSEALLRALRQMALVLRWRAPLYLLSVATSGGAQPLRQVVPAAVMAVSAFTPETLSAALAGLSDDLAAPAMALVAQDPRQDYLLRLAAQLKLRAIPHLRETVQAISGNGARLSLHGVAFMPLLANAGTGFAYEQQAGKLWRCIAGHSASLAGKPEGVDGRTIACWCLCGLLGLWALGTVTAGISNGRLIARTQTLISTSSAFTGKDRLSALQSQLQALSQQQRSGTPWYRRFGLDISGQLPALLWPVYLREARALIVTPAQQRLSQALANVSDSPQTEYDRLKALLMLTQPARVNDAPTQVFLAGQLQAVLPAVVPEQLSWFAARLPAHPELRATPDDALIAATRARLAVAINGAQAQEQRYQTIIRSAGLNFADIRLSQLAGSDELTGIFTLEGVVPGAYTRDAWVSAIRPAIDRQVKDISEQTTWVLGQQQGALSPDALRRSLTARYFTDYARVWQQALNPIQYRPTRDAGQLALLADSHASPLAALMRQLYYQGLAGSPDEAQKKVNVLLEPVFGGLVAMVGGQQAGRKGITLRQWQADAKRFADRIRGMSSAEDNAQALATSVFKGTQIDNTAAALPGRIREQLGDALAPMGNTLFVAPFERAWRELLQQRMRDMNEQWRQTIVAGWQRRFVGKYPFSQGREEVNLAELAQFINPTSGYINTFIHRHLGGVLAYRNLRWQENDQRMPGLAVSPAFLAALNRLNQAGQVLFAKGFGVAFRLQPESARDVAMTELFIDGVTLKYFNQMPFWQEVRWPGETMAPGASLVWSSVQAGARLYRDFPGQWGFIRLLEQAKVSKEGQNRARLTWAAQDGQML</sequence>
<feature type="domain" description="IcmF-related" evidence="2">
    <location>
        <begin position="291"/>
        <end position="580"/>
    </location>
</feature>